<feature type="chain" id="PRO_5045552872" evidence="8">
    <location>
        <begin position="21"/>
        <end position="974"/>
    </location>
</feature>
<dbReference type="Gene3D" id="2.60.40.1120">
    <property type="entry name" value="Carboxypeptidase-like, regulatory domain"/>
    <property type="match status" value="1"/>
</dbReference>
<evidence type="ECO:0000256" key="2">
    <source>
        <dbReference type="ARBA" id="ARBA00022448"/>
    </source>
</evidence>
<feature type="domain" description="TonB-dependent receptor plug" evidence="9">
    <location>
        <begin position="115"/>
        <end position="223"/>
    </location>
</feature>
<evidence type="ECO:0000256" key="6">
    <source>
        <dbReference type="ARBA" id="ARBA00023237"/>
    </source>
</evidence>
<accession>A0ABP8FJ49</accession>
<evidence type="ECO:0000256" key="7">
    <source>
        <dbReference type="PROSITE-ProRule" id="PRU01360"/>
    </source>
</evidence>
<evidence type="ECO:0000256" key="4">
    <source>
        <dbReference type="ARBA" id="ARBA00022692"/>
    </source>
</evidence>
<evidence type="ECO:0000259" key="9">
    <source>
        <dbReference type="Pfam" id="PF07715"/>
    </source>
</evidence>
<dbReference type="InterPro" id="IPR008969">
    <property type="entry name" value="CarboxyPept-like_regulatory"/>
</dbReference>
<name>A0ABP8FJ49_9BACT</name>
<dbReference type="NCBIfam" id="TIGR04056">
    <property type="entry name" value="OMP_RagA_SusC"/>
    <property type="match status" value="1"/>
</dbReference>
<dbReference type="InterPro" id="IPR039426">
    <property type="entry name" value="TonB-dep_rcpt-like"/>
</dbReference>
<dbReference type="PROSITE" id="PS52016">
    <property type="entry name" value="TONB_DEPENDENT_REC_3"/>
    <property type="match status" value="1"/>
</dbReference>
<dbReference type="Gene3D" id="2.170.130.10">
    <property type="entry name" value="TonB-dependent receptor, plug domain"/>
    <property type="match status" value="1"/>
</dbReference>
<dbReference type="InterPro" id="IPR023996">
    <property type="entry name" value="TonB-dep_OMP_SusC/RagA"/>
</dbReference>
<keyword evidence="11" id="KW-1185">Reference proteome</keyword>
<organism evidence="10 11">
    <name type="scientific">Compostibacter hankyongensis</name>
    <dbReference type="NCBI Taxonomy" id="1007089"/>
    <lineage>
        <taxon>Bacteria</taxon>
        <taxon>Pseudomonadati</taxon>
        <taxon>Bacteroidota</taxon>
        <taxon>Chitinophagia</taxon>
        <taxon>Chitinophagales</taxon>
        <taxon>Chitinophagaceae</taxon>
        <taxon>Compostibacter</taxon>
    </lineage>
</organism>
<feature type="signal peptide" evidence="8">
    <location>
        <begin position="1"/>
        <end position="20"/>
    </location>
</feature>
<evidence type="ECO:0000256" key="8">
    <source>
        <dbReference type="SAM" id="SignalP"/>
    </source>
</evidence>
<dbReference type="InterPro" id="IPR023997">
    <property type="entry name" value="TonB-dep_OMP_SusC/RagA_CS"/>
</dbReference>
<evidence type="ECO:0000313" key="11">
    <source>
        <dbReference type="Proteomes" id="UP001501207"/>
    </source>
</evidence>
<dbReference type="Gene3D" id="2.40.170.20">
    <property type="entry name" value="TonB-dependent receptor, beta-barrel domain"/>
    <property type="match status" value="1"/>
</dbReference>
<evidence type="ECO:0000256" key="5">
    <source>
        <dbReference type="ARBA" id="ARBA00023136"/>
    </source>
</evidence>
<comment type="subcellular location">
    <subcellularLocation>
        <location evidence="1 7">Cell outer membrane</location>
        <topology evidence="1 7">Multi-pass membrane protein</topology>
    </subcellularLocation>
</comment>
<keyword evidence="4 7" id="KW-0812">Transmembrane</keyword>
<dbReference type="SUPFAM" id="SSF49464">
    <property type="entry name" value="Carboxypeptidase regulatory domain-like"/>
    <property type="match status" value="1"/>
</dbReference>
<dbReference type="InterPro" id="IPR037066">
    <property type="entry name" value="Plug_dom_sf"/>
</dbReference>
<keyword evidence="5 7" id="KW-0472">Membrane</keyword>
<reference evidence="11" key="1">
    <citation type="journal article" date="2019" name="Int. J. Syst. Evol. Microbiol.">
        <title>The Global Catalogue of Microorganisms (GCM) 10K type strain sequencing project: providing services to taxonomists for standard genome sequencing and annotation.</title>
        <authorList>
            <consortium name="The Broad Institute Genomics Platform"/>
            <consortium name="The Broad Institute Genome Sequencing Center for Infectious Disease"/>
            <person name="Wu L."/>
            <person name="Ma J."/>
        </authorList>
    </citation>
    <scope>NUCLEOTIDE SEQUENCE [LARGE SCALE GENOMIC DNA]</scope>
    <source>
        <strain evidence="11">JCM 17664</strain>
    </source>
</reference>
<comment type="caution">
    <text evidence="10">The sequence shown here is derived from an EMBL/GenBank/DDBJ whole genome shotgun (WGS) entry which is preliminary data.</text>
</comment>
<dbReference type="InterPro" id="IPR036942">
    <property type="entry name" value="Beta-barrel_TonB_sf"/>
</dbReference>
<keyword evidence="3 7" id="KW-1134">Transmembrane beta strand</keyword>
<protein>
    <submittedName>
        <fullName evidence="10">TonB-dependent receptor</fullName>
    </submittedName>
</protein>
<sequence length="974" mass="107169">MRLALCGLVMLLLCPAVLYAQQTALQGTVTDPATSEPLPGVSVGLKGTGLGTVTDGNGRYRLEAPADTGTLVFSFVGYNRQEVAINHHTVLNVSLVRSSSDLNEVVVVGYGTQKKSDITGSVASVDEQRLRDMPNTNFAQALQGSVPGLSVDLNSAGAEQNDNAIDIRGPNSILATNKPLIVLDGVPYNGSIAGINPSDIASIEVLKDASSAAIYGSRGSNGVILITTKKGATGKPVISYDGQFGIEDIANLPPMLSPEEFYRFKQTREPGSVTLSEQEIYDSKRFPDWPDLATRQGNRSQHTLGVRGGTENVKYYVSGTYLGVKGVAVNDDFKRLSLRANLEVKLSRWLTFGTNTQSAYLDRSGLPADFNGNFGAYRFNPLTTAFDSSGAPTIYPWPEDVFFENPLSPTLAKNVDHTYEVISNNFLQVDFPFLKGLSYRLNTGVNYRNRDQSTYYGRNTKRGLEAQGLMDQDNGFANNYIIENILSFDRNFGDHHIYFTGLYSYEYNNNKTNSLHAEGFPNDVKTFYQADVALLLQPKASYTQTQLISQMARINYSYKDKYLLTLTGRRDGFSGFGSGEKYGFFPSAAIGWNIMNESFMKNSSLVSNLKLRLSYGTNGNQAVDAYGTLALLDSRPYVNGNTTAPGYVPSSLANPNLGWETTNTANIGIDFGLWQGRLQGTLDMYRSNTYDLLLRRRISPVHGITSIVQNIGKTNNKGMELGLSSINVQKGDFSWSTEANISFYRNKIVGLYGTGGNDTANTWFIGHPINVNFSYIYDGVFQEGDDIANSPQPDAKPGYAKVRDLNGDNKITPDGDRTIIGSRQPSFIWGMGNTFKYKNLSLYVFVRGVEGTNRSNSLLSDNGVQSGVRYNTVKKNWWTPENPTNDFYANAVGANKNGAPIYQSDAFVRIQDISLSYNFGASVLEKLKLSRLRLYVEAHNLVTFTKWTGMDPELNDQEGIPLQKEYMIGLNIGL</sequence>
<evidence type="ECO:0000256" key="3">
    <source>
        <dbReference type="ARBA" id="ARBA00022452"/>
    </source>
</evidence>
<evidence type="ECO:0000256" key="1">
    <source>
        <dbReference type="ARBA" id="ARBA00004571"/>
    </source>
</evidence>
<keyword evidence="10" id="KW-0675">Receptor</keyword>
<evidence type="ECO:0000313" key="10">
    <source>
        <dbReference type="EMBL" id="GAA4305000.1"/>
    </source>
</evidence>
<keyword evidence="2 7" id="KW-0813">Transport</keyword>
<keyword evidence="6 7" id="KW-0998">Cell outer membrane</keyword>
<dbReference type="Proteomes" id="UP001501207">
    <property type="component" value="Unassembled WGS sequence"/>
</dbReference>
<gene>
    <name evidence="10" type="ORF">GCM10023143_09900</name>
</gene>
<dbReference type="EMBL" id="BAABFN010000001">
    <property type="protein sequence ID" value="GAA4305000.1"/>
    <property type="molecule type" value="Genomic_DNA"/>
</dbReference>
<dbReference type="NCBIfam" id="TIGR04057">
    <property type="entry name" value="SusC_RagA_signa"/>
    <property type="match status" value="1"/>
</dbReference>
<dbReference type="SUPFAM" id="SSF56935">
    <property type="entry name" value="Porins"/>
    <property type="match status" value="1"/>
</dbReference>
<keyword evidence="8" id="KW-0732">Signal</keyword>
<dbReference type="Pfam" id="PF13715">
    <property type="entry name" value="CarbopepD_reg_2"/>
    <property type="match status" value="1"/>
</dbReference>
<comment type="similarity">
    <text evidence="7">Belongs to the TonB-dependent receptor family.</text>
</comment>
<dbReference type="Pfam" id="PF07715">
    <property type="entry name" value="Plug"/>
    <property type="match status" value="1"/>
</dbReference>
<proteinExistence type="inferred from homology"/>
<dbReference type="InterPro" id="IPR012910">
    <property type="entry name" value="Plug_dom"/>
</dbReference>